<dbReference type="EMBL" id="CAJNOU010000198">
    <property type="protein sequence ID" value="CAF0911272.1"/>
    <property type="molecule type" value="Genomic_DNA"/>
</dbReference>
<evidence type="ECO:0000313" key="4">
    <source>
        <dbReference type="EMBL" id="CAF3556568.1"/>
    </source>
</evidence>
<organism evidence="3 7">
    <name type="scientific">Rotaria sordida</name>
    <dbReference type="NCBI Taxonomy" id="392033"/>
    <lineage>
        <taxon>Eukaryota</taxon>
        <taxon>Metazoa</taxon>
        <taxon>Spiralia</taxon>
        <taxon>Gnathifera</taxon>
        <taxon>Rotifera</taxon>
        <taxon>Eurotatoria</taxon>
        <taxon>Bdelloidea</taxon>
        <taxon>Philodinida</taxon>
        <taxon>Philodinidae</taxon>
        <taxon>Rotaria</taxon>
    </lineage>
</organism>
<dbReference type="Pfam" id="PF00118">
    <property type="entry name" value="Cpn60_TCP1"/>
    <property type="match status" value="1"/>
</dbReference>
<dbReference type="EMBL" id="CAJOBE010002601">
    <property type="protein sequence ID" value="CAF3832503.1"/>
    <property type="molecule type" value="Genomic_DNA"/>
</dbReference>
<dbReference type="Proteomes" id="UP000663823">
    <property type="component" value="Unassembled WGS sequence"/>
</dbReference>
<reference evidence="3" key="1">
    <citation type="submission" date="2021-02" db="EMBL/GenBank/DDBJ databases">
        <authorList>
            <person name="Nowell W R."/>
        </authorList>
    </citation>
    <scope>NUCLEOTIDE SEQUENCE</scope>
</reference>
<dbReference type="EMBL" id="CAJOAX010002467">
    <property type="protein sequence ID" value="CAF3798275.1"/>
    <property type="molecule type" value="Genomic_DNA"/>
</dbReference>
<dbReference type="GO" id="GO:0005524">
    <property type="term" value="F:ATP binding"/>
    <property type="evidence" value="ECO:0007669"/>
    <property type="project" value="InterPro"/>
</dbReference>
<dbReference type="Proteomes" id="UP000663889">
    <property type="component" value="Unassembled WGS sequence"/>
</dbReference>
<dbReference type="InterPro" id="IPR002423">
    <property type="entry name" value="Cpn60/GroEL/TCP-1"/>
</dbReference>
<dbReference type="Proteomes" id="UP000663874">
    <property type="component" value="Unassembled WGS sequence"/>
</dbReference>
<dbReference type="Proteomes" id="UP000663864">
    <property type="component" value="Unassembled WGS sequence"/>
</dbReference>
<protein>
    <submittedName>
        <fullName evidence="3">Uncharacterized protein</fullName>
    </submittedName>
</protein>
<proteinExistence type="predicted"/>
<dbReference type="AlphaFoldDB" id="A0A814B1A0"/>
<accession>A0A814B1A0</accession>
<evidence type="ECO:0000313" key="1">
    <source>
        <dbReference type="EMBL" id="CAF0843909.1"/>
    </source>
</evidence>
<dbReference type="Gene3D" id="1.10.560.10">
    <property type="entry name" value="GroEL-like equatorial domain"/>
    <property type="match status" value="1"/>
</dbReference>
<dbReference type="SUPFAM" id="SSF48592">
    <property type="entry name" value="GroEL equatorial domain-like"/>
    <property type="match status" value="1"/>
</dbReference>
<evidence type="ECO:0000313" key="2">
    <source>
        <dbReference type="EMBL" id="CAF0911272.1"/>
    </source>
</evidence>
<dbReference type="EMBL" id="CAJOBD010000057">
    <property type="protein sequence ID" value="CAF3556568.1"/>
    <property type="molecule type" value="Genomic_DNA"/>
</dbReference>
<sequence length="116" mass="13228">MIMQQSATWVQSSIFAKTLDIMSHNESQIKDEFFQDVEKYPYKTVSHALQIILRTLIQNYGIDGETGQLVDMHKFGIYEPIAVKIQSIKTAFETTILLLRIDDIASYAKKASILAE</sequence>
<evidence type="ECO:0000313" key="5">
    <source>
        <dbReference type="EMBL" id="CAF3798275.1"/>
    </source>
</evidence>
<dbReference type="EMBL" id="CAJNOO010000179">
    <property type="protein sequence ID" value="CAF0843909.1"/>
    <property type="molecule type" value="Genomic_DNA"/>
</dbReference>
<dbReference type="OrthoDB" id="275057at2759"/>
<evidence type="ECO:0000313" key="7">
    <source>
        <dbReference type="Proteomes" id="UP000663864"/>
    </source>
</evidence>
<gene>
    <name evidence="6" type="ORF">FNK824_LOCUS16840</name>
    <name evidence="4" type="ORF">JBS370_LOCUS1621</name>
    <name evidence="5" type="ORF">OTI717_LOCUS18124</name>
    <name evidence="1" type="ORF">RFH988_LOCUS6094</name>
    <name evidence="2" type="ORF">SEV965_LOCUS6155</name>
    <name evidence="3" type="ORF">ZHD862_LOCUS8496</name>
</gene>
<dbReference type="EMBL" id="CAJNOT010000275">
    <property type="protein sequence ID" value="CAF0922889.1"/>
    <property type="molecule type" value="Genomic_DNA"/>
</dbReference>
<dbReference type="Proteomes" id="UP000663836">
    <property type="component" value="Unassembled WGS sequence"/>
</dbReference>
<evidence type="ECO:0000313" key="3">
    <source>
        <dbReference type="EMBL" id="CAF0922889.1"/>
    </source>
</evidence>
<comment type="caution">
    <text evidence="3">The sequence shown here is derived from an EMBL/GenBank/DDBJ whole genome shotgun (WGS) entry which is preliminary data.</text>
</comment>
<name>A0A814B1A0_9BILA</name>
<dbReference type="InterPro" id="IPR027413">
    <property type="entry name" value="GROEL-like_equatorial_sf"/>
</dbReference>
<dbReference type="Proteomes" id="UP000663882">
    <property type="component" value="Unassembled WGS sequence"/>
</dbReference>
<evidence type="ECO:0000313" key="6">
    <source>
        <dbReference type="EMBL" id="CAF3832503.1"/>
    </source>
</evidence>